<dbReference type="SMART" id="SM00422">
    <property type="entry name" value="HTH_MERR"/>
    <property type="match status" value="1"/>
</dbReference>
<organism evidence="2 3">
    <name type="scientific">Paenibacillus swuensis</name>
    <dbReference type="NCBI Taxonomy" id="1178515"/>
    <lineage>
        <taxon>Bacteria</taxon>
        <taxon>Bacillati</taxon>
        <taxon>Bacillota</taxon>
        <taxon>Bacilli</taxon>
        <taxon>Bacillales</taxon>
        <taxon>Paenibacillaceae</taxon>
        <taxon>Paenibacillus</taxon>
    </lineage>
</organism>
<protein>
    <submittedName>
        <fullName evidence="2">MerR family transcriptional regulator</fullName>
    </submittedName>
</protein>
<evidence type="ECO:0000259" key="1">
    <source>
        <dbReference type="PROSITE" id="PS50937"/>
    </source>
</evidence>
<dbReference type="InterPro" id="IPR009061">
    <property type="entry name" value="DNA-bd_dom_put_sf"/>
</dbReference>
<dbReference type="AlphaFoldDB" id="A0A172TL84"/>
<evidence type="ECO:0000313" key="3">
    <source>
        <dbReference type="Proteomes" id="UP000076927"/>
    </source>
</evidence>
<dbReference type="Gene3D" id="1.10.1660.10">
    <property type="match status" value="1"/>
</dbReference>
<dbReference type="PATRIC" id="fig|1178515.4.peg.3475"/>
<keyword evidence="3" id="KW-1185">Reference proteome</keyword>
<dbReference type="Pfam" id="PF13411">
    <property type="entry name" value="MerR_1"/>
    <property type="match status" value="1"/>
</dbReference>
<dbReference type="SUPFAM" id="SSF46955">
    <property type="entry name" value="Putative DNA-binding domain"/>
    <property type="match status" value="1"/>
</dbReference>
<dbReference type="GO" id="GO:0006355">
    <property type="term" value="P:regulation of DNA-templated transcription"/>
    <property type="evidence" value="ECO:0007669"/>
    <property type="project" value="InterPro"/>
</dbReference>
<reference evidence="2 3" key="1">
    <citation type="submission" date="2015-01" db="EMBL/GenBank/DDBJ databases">
        <title>Paenibacillus swuensis/DY6/whole genome sequencing.</title>
        <authorList>
            <person name="Kim M.K."/>
            <person name="Srinivasan S."/>
            <person name="Lee J.-J."/>
        </authorList>
    </citation>
    <scope>NUCLEOTIDE SEQUENCE [LARGE SCALE GENOMIC DNA]</scope>
    <source>
        <strain evidence="2 3">DY6</strain>
    </source>
</reference>
<dbReference type="CDD" id="cd00592">
    <property type="entry name" value="HTH_MerR-like"/>
    <property type="match status" value="1"/>
</dbReference>
<dbReference type="GO" id="GO:0003677">
    <property type="term" value="F:DNA binding"/>
    <property type="evidence" value="ECO:0007669"/>
    <property type="project" value="InterPro"/>
</dbReference>
<proteinExistence type="predicted"/>
<name>A0A172TL84_9BACL</name>
<accession>A0A172TL84</accession>
<gene>
    <name evidence="2" type="ORF">SY83_17265</name>
</gene>
<dbReference type="InterPro" id="IPR000551">
    <property type="entry name" value="MerR-type_HTH_dom"/>
</dbReference>
<dbReference type="KEGG" id="pswu:SY83_17265"/>
<feature type="domain" description="HTH merR-type" evidence="1">
    <location>
        <begin position="16"/>
        <end position="76"/>
    </location>
</feature>
<dbReference type="EMBL" id="CP011388">
    <property type="protein sequence ID" value="ANE47742.1"/>
    <property type="molecule type" value="Genomic_DNA"/>
</dbReference>
<dbReference type="STRING" id="1178515.SY83_17265"/>
<dbReference type="OrthoDB" id="9802944at2"/>
<dbReference type="PROSITE" id="PS50937">
    <property type="entry name" value="HTH_MERR_2"/>
    <property type="match status" value="1"/>
</dbReference>
<sequence length="140" mass="15951">MNVYTAKQIADVLQNDDSQINLRTVRYYTQIGIIPPLELVGNKRMYTDIHLHHFRAILALSKSGETLASAQEKLKCLSMEDIIKIGENLRIYQINQLLQNETHVVNEDVIISMSPRIPQELRAKMIETVAHLLKGEGVND</sequence>
<evidence type="ECO:0000313" key="2">
    <source>
        <dbReference type="EMBL" id="ANE47742.1"/>
    </source>
</evidence>
<dbReference type="RefSeq" id="WP_068608750.1">
    <property type="nucleotide sequence ID" value="NZ_CP011388.1"/>
</dbReference>
<dbReference type="Proteomes" id="UP000076927">
    <property type="component" value="Chromosome"/>
</dbReference>